<dbReference type="AlphaFoldDB" id="A0A4Z2G5Q2"/>
<evidence type="ECO:0000313" key="2">
    <source>
        <dbReference type="Proteomes" id="UP000314294"/>
    </source>
</evidence>
<comment type="caution">
    <text evidence="1">The sequence shown here is derived from an EMBL/GenBank/DDBJ whole genome shotgun (WGS) entry which is preliminary data.</text>
</comment>
<organism evidence="1 2">
    <name type="scientific">Liparis tanakae</name>
    <name type="common">Tanaka's snailfish</name>
    <dbReference type="NCBI Taxonomy" id="230148"/>
    <lineage>
        <taxon>Eukaryota</taxon>
        <taxon>Metazoa</taxon>
        <taxon>Chordata</taxon>
        <taxon>Craniata</taxon>
        <taxon>Vertebrata</taxon>
        <taxon>Euteleostomi</taxon>
        <taxon>Actinopterygii</taxon>
        <taxon>Neopterygii</taxon>
        <taxon>Teleostei</taxon>
        <taxon>Neoteleostei</taxon>
        <taxon>Acanthomorphata</taxon>
        <taxon>Eupercaria</taxon>
        <taxon>Perciformes</taxon>
        <taxon>Cottioidei</taxon>
        <taxon>Cottales</taxon>
        <taxon>Liparidae</taxon>
        <taxon>Liparis</taxon>
    </lineage>
</organism>
<evidence type="ECO:0000313" key="1">
    <source>
        <dbReference type="EMBL" id="TNN48906.1"/>
    </source>
</evidence>
<reference evidence="1 2" key="1">
    <citation type="submission" date="2019-03" db="EMBL/GenBank/DDBJ databases">
        <title>First draft genome of Liparis tanakae, snailfish: a comprehensive survey of snailfish specific genes.</title>
        <authorList>
            <person name="Kim W."/>
            <person name="Song I."/>
            <person name="Jeong J.-H."/>
            <person name="Kim D."/>
            <person name="Kim S."/>
            <person name="Ryu S."/>
            <person name="Song J.Y."/>
            <person name="Lee S.K."/>
        </authorList>
    </citation>
    <scope>NUCLEOTIDE SEQUENCE [LARGE SCALE GENOMIC DNA]</scope>
    <source>
        <tissue evidence="1">Muscle</tissue>
    </source>
</reference>
<name>A0A4Z2G5Q2_9TELE</name>
<gene>
    <name evidence="1" type="ORF">EYF80_040888</name>
</gene>
<protein>
    <submittedName>
        <fullName evidence="1">Uncharacterized protein</fullName>
    </submittedName>
</protein>
<keyword evidence="2" id="KW-1185">Reference proteome</keyword>
<dbReference type="EMBL" id="SRLO01000677">
    <property type="protein sequence ID" value="TNN48906.1"/>
    <property type="molecule type" value="Genomic_DNA"/>
</dbReference>
<sequence length="62" mass="7413">MGFYRATVIPNRLSVIPNRLVLLRLGQGTRFAKVLYNHHNKFNVKNDSKRWEGDFFPYQMEK</sequence>
<dbReference type="Proteomes" id="UP000314294">
    <property type="component" value="Unassembled WGS sequence"/>
</dbReference>
<proteinExistence type="predicted"/>
<accession>A0A4Z2G5Q2</accession>